<dbReference type="HAMAP" id="MF_00105">
    <property type="entry name" value="GreA_GreB"/>
    <property type="match status" value="1"/>
</dbReference>
<name>A0A7G9WGZ7_9FIRM</name>
<dbReference type="SUPFAM" id="SSF54534">
    <property type="entry name" value="FKBP-like"/>
    <property type="match status" value="1"/>
</dbReference>
<keyword evidence="6 9" id="KW-0804">Transcription</keyword>
<evidence type="ECO:0000256" key="6">
    <source>
        <dbReference type="ARBA" id="ARBA00023163"/>
    </source>
</evidence>
<dbReference type="PIRSF" id="PIRSF006092">
    <property type="entry name" value="GreA_GreB"/>
    <property type="match status" value="1"/>
</dbReference>
<dbReference type="InterPro" id="IPR023459">
    <property type="entry name" value="Tscrpt_elong_fac_GreA/B_fam"/>
</dbReference>
<evidence type="ECO:0000256" key="2">
    <source>
        <dbReference type="ARBA" id="ARBA00013729"/>
    </source>
</evidence>
<dbReference type="GO" id="GO:0003677">
    <property type="term" value="F:DNA binding"/>
    <property type="evidence" value="ECO:0007669"/>
    <property type="project" value="UniProtKB-UniRule"/>
</dbReference>
<evidence type="ECO:0000256" key="5">
    <source>
        <dbReference type="ARBA" id="ARBA00023125"/>
    </source>
</evidence>
<accession>A0A7G9WGZ7</accession>
<dbReference type="InterPro" id="IPR036953">
    <property type="entry name" value="GreA/GreB_C_sf"/>
</dbReference>
<dbReference type="InterPro" id="IPR006359">
    <property type="entry name" value="Tscrpt_elong_fac_GreA"/>
</dbReference>
<keyword evidence="13" id="KW-0648">Protein biosynthesis</keyword>
<gene>
    <name evidence="9 13" type="primary">greA</name>
    <name evidence="13" type="ORF">H6X83_13775</name>
</gene>
<dbReference type="InterPro" id="IPR018151">
    <property type="entry name" value="TF_GreA/GreB_CS"/>
</dbReference>
<dbReference type="Gene3D" id="3.10.50.30">
    <property type="entry name" value="Transcription elongation factor, GreA/GreB, C-terminal domain"/>
    <property type="match status" value="1"/>
</dbReference>
<dbReference type="Gene3D" id="1.10.287.180">
    <property type="entry name" value="Transcription elongation factor, GreA/GreB, N-terminal domain"/>
    <property type="match status" value="1"/>
</dbReference>
<organism evidence="13 14">
    <name type="scientific">Caproicibacterium amylolyticum</name>
    <dbReference type="NCBI Taxonomy" id="2766537"/>
    <lineage>
        <taxon>Bacteria</taxon>
        <taxon>Bacillati</taxon>
        <taxon>Bacillota</taxon>
        <taxon>Clostridia</taxon>
        <taxon>Eubacteriales</taxon>
        <taxon>Oscillospiraceae</taxon>
        <taxon>Caproicibacterium</taxon>
    </lineage>
</organism>
<keyword evidence="4 9" id="KW-0175">Coiled coil</keyword>
<evidence type="ECO:0000256" key="8">
    <source>
        <dbReference type="ARBA" id="ARBA00030776"/>
    </source>
</evidence>
<evidence type="ECO:0000256" key="3">
    <source>
        <dbReference type="ARBA" id="ARBA00023015"/>
    </source>
</evidence>
<dbReference type="GO" id="GO:0006354">
    <property type="term" value="P:DNA-templated transcription elongation"/>
    <property type="evidence" value="ECO:0007669"/>
    <property type="project" value="TreeGrafter"/>
</dbReference>
<evidence type="ECO:0000259" key="11">
    <source>
        <dbReference type="Pfam" id="PF01272"/>
    </source>
</evidence>
<dbReference type="GO" id="GO:0003746">
    <property type="term" value="F:translation elongation factor activity"/>
    <property type="evidence" value="ECO:0007669"/>
    <property type="project" value="UniProtKB-KW"/>
</dbReference>
<evidence type="ECO:0000256" key="10">
    <source>
        <dbReference type="RuleBase" id="RU000556"/>
    </source>
</evidence>
<keyword evidence="14" id="KW-1185">Reference proteome</keyword>
<dbReference type="InterPro" id="IPR036805">
    <property type="entry name" value="Tscrpt_elong_fac_GreA/B_N_sf"/>
</dbReference>
<feature type="domain" description="Transcription elongation factor GreA/GreB C-terminal" evidence="11">
    <location>
        <begin position="85"/>
        <end position="159"/>
    </location>
</feature>
<dbReference type="InterPro" id="IPR001437">
    <property type="entry name" value="Tscrpt_elong_fac_GreA/B_C"/>
</dbReference>
<proteinExistence type="inferred from homology"/>
<evidence type="ECO:0000256" key="4">
    <source>
        <dbReference type="ARBA" id="ARBA00023054"/>
    </source>
</evidence>
<keyword evidence="3 9" id="KW-0805">Transcription regulation</keyword>
<protein>
    <recommendedName>
        <fullName evidence="2 9">Transcription elongation factor GreA</fullName>
    </recommendedName>
    <alternativeName>
        <fullName evidence="8 9">Transcript cleavage factor GreA</fullName>
    </alternativeName>
</protein>
<dbReference type="FunFam" id="1.10.287.180:FF:000001">
    <property type="entry name" value="Transcription elongation factor GreA"/>
    <property type="match status" value="1"/>
</dbReference>
<comment type="function">
    <text evidence="7 9 10">Necessary for efficient RNA polymerase transcription elongation past template-encoded arresting sites. The arresting sites in DNA have the property of trapping a certain fraction of elongating RNA polymerases that pass through, resulting in locked ternary complexes. Cleavage of the nascent transcript by cleavage factors such as GreA or GreB allows the resumption of elongation from the new 3'terminus. GreA releases sequences of 2 to 3 nucleotides.</text>
</comment>
<dbReference type="KEGG" id="caml:H6X83_13775"/>
<feature type="domain" description="Transcription elongation factor GreA/GreB N-terminal" evidence="12">
    <location>
        <begin position="6"/>
        <end position="75"/>
    </location>
</feature>
<dbReference type="NCBIfam" id="TIGR01462">
    <property type="entry name" value="greA"/>
    <property type="match status" value="1"/>
</dbReference>
<dbReference type="NCBIfam" id="NF001263">
    <property type="entry name" value="PRK00226.1-4"/>
    <property type="match status" value="1"/>
</dbReference>
<sequence length="161" mass="17372">MQKQTVLTKEGLEKLEKELEELKGVKRKEVAEKIKVALGYGDLSENSEYDEAKNEQAILEARIADVEAMLKDVKIIDESELGSAHVHIGSTVRVRISDTGSTDGKELQLKIVGSSEADPIMGCISDESAVGAGLLGHAPGEKVEIDVPAGTKVYEIIEIVK</sequence>
<feature type="coiled-coil region" evidence="9">
    <location>
        <begin position="12"/>
        <end position="69"/>
    </location>
</feature>
<dbReference type="Pfam" id="PF01272">
    <property type="entry name" value="GreA_GreB"/>
    <property type="match status" value="1"/>
</dbReference>
<evidence type="ECO:0000256" key="1">
    <source>
        <dbReference type="ARBA" id="ARBA00008213"/>
    </source>
</evidence>
<dbReference type="Pfam" id="PF03449">
    <property type="entry name" value="GreA_GreB_N"/>
    <property type="match status" value="1"/>
</dbReference>
<dbReference type="EMBL" id="CP060696">
    <property type="protein sequence ID" value="QNO17959.1"/>
    <property type="molecule type" value="Genomic_DNA"/>
</dbReference>
<dbReference type="SUPFAM" id="SSF46557">
    <property type="entry name" value="GreA transcript cleavage protein, N-terminal domain"/>
    <property type="match status" value="1"/>
</dbReference>
<dbReference type="GO" id="GO:0032784">
    <property type="term" value="P:regulation of DNA-templated transcription elongation"/>
    <property type="evidence" value="ECO:0007669"/>
    <property type="project" value="UniProtKB-UniRule"/>
</dbReference>
<dbReference type="PROSITE" id="PS00829">
    <property type="entry name" value="GREAB_1"/>
    <property type="match status" value="1"/>
</dbReference>
<reference evidence="13 14" key="1">
    <citation type="submission" date="2020-08" db="EMBL/GenBank/DDBJ databases">
        <authorList>
            <person name="Ren C."/>
            <person name="Gu Y."/>
            <person name="Xu Y."/>
        </authorList>
    </citation>
    <scope>NUCLEOTIDE SEQUENCE [LARGE SCALE GENOMIC DNA]</scope>
    <source>
        <strain evidence="13 14">LBM18003</strain>
    </source>
</reference>
<dbReference type="InterPro" id="IPR022691">
    <property type="entry name" value="Tscrpt_elong_fac_GreA/B_N"/>
</dbReference>
<evidence type="ECO:0000256" key="9">
    <source>
        <dbReference type="HAMAP-Rule" id="MF_00105"/>
    </source>
</evidence>
<dbReference type="GO" id="GO:0070063">
    <property type="term" value="F:RNA polymerase binding"/>
    <property type="evidence" value="ECO:0007669"/>
    <property type="project" value="InterPro"/>
</dbReference>
<dbReference type="InterPro" id="IPR028624">
    <property type="entry name" value="Tscrpt_elong_fac_GreA/B"/>
</dbReference>
<comment type="similarity">
    <text evidence="1 9 10">Belongs to the GreA/GreB family.</text>
</comment>
<dbReference type="PANTHER" id="PTHR30437:SF4">
    <property type="entry name" value="TRANSCRIPTION ELONGATION FACTOR GREA"/>
    <property type="match status" value="1"/>
</dbReference>
<dbReference type="Proteomes" id="UP000516046">
    <property type="component" value="Chromosome"/>
</dbReference>
<keyword evidence="13" id="KW-0251">Elongation factor</keyword>
<evidence type="ECO:0000313" key="13">
    <source>
        <dbReference type="EMBL" id="QNO17959.1"/>
    </source>
</evidence>
<evidence type="ECO:0000313" key="14">
    <source>
        <dbReference type="Proteomes" id="UP000516046"/>
    </source>
</evidence>
<dbReference type="PANTHER" id="PTHR30437">
    <property type="entry name" value="TRANSCRIPTION ELONGATION FACTOR GREA"/>
    <property type="match status" value="1"/>
</dbReference>
<dbReference type="AlphaFoldDB" id="A0A7G9WGZ7"/>
<evidence type="ECO:0000259" key="12">
    <source>
        <dbReference type="Pfam" id="PF03449"/>
    </source>
</evidence>
<dbReference type="RefSeq" id="WP_212507024.1">
    <property type="nucleotide sequence ID" value="NZ_CP060696.1"/>
</dbReference>
<evidence type="ECO:0000256" key="7">
    <source>
        <dbReference type="ARBA" id="ARBA00024916"/>
    </source>
</evidence>
<keyword evidence="5 9" id="KW-0238">DNA-binding</keyword>